<protein>
    <submittedName>
        <fullName evidence="1">HAD family hydrolase</fullName>
        <ecNumber evidence="1">3.1.3.-</ecNumber>
    </submittedName>
</protein>
<name>A0ABT8GBQ3_9MICO</name>
<keyword evidence="1" id="KW-0378">Hydrolase</keyword>
<dbReference type="SUPFAM" id="SSF56784">
    <property type="entry name" value="HAD-like"/>
    <property type="match status" value="1"/>
</dbReference>
<dbReference type="EC" id="3.1.3.-" evidence="1"/>
<proteinExistence type="predicted"/>
<keyword evidence="2" id="KW-1185">Reference proteome</keyword>
<sequence length="236" mass="24574">MPRTVIFDFDGTLALGDGPLDAYVRAVDELAGVEGFAEAAAVERSRLATEPGLYRDAYHAVASAAEAVGIDQQTMSAGYLRSRDLLATDEAPVVAPPGLGEFLARLARHAELVLVTNAPDTRIAEALEALGADGVFSRRVCSARKPAGIAAVIDVALMRGPVLSVGDIDEFDLAPARERGADTALVGPAAAHGAAQVTFAGERLELLYPAIEAWAAGAAPDEIVPPGTTFPHERHV</sequence>
<organism evidence="1 2">
    <name type="scientific">Demequina litoralis</name>
    <dbReference type="NCBI Taxonomy" id="3051660"/>
    <lineage>
        <taxon>Bacteria</taxon>
        <taxon>Bacillati</taxon>
        <taxon>Actinomycetota</taxon>
        <taxon>Actinomycetes</taxon>
        <taxon>Micrococcales</taxon>
        <taxon>Demequinaceae</taxon>
        <taxon>Demequina</taxon>
    </lineage>
</organism>
<dbReference type="Proteomes" id="UP001172728">
    <property type="component" value="Unassembled WGS sequence"/>
</dbReference>
<reference evidence="1" key="1">
    <citation type="submission" date="2023-06" db="EMBL/GenBank/DDBJ databases">
        <title>Sysu t00192.</title>
        <authorList>
            <person name="Gao L."/>
            <person name="Fang B.-Z."/>
            <person name="Li W.-J."/>
        </authorList>
    </citation>
    <scope>NUCLEOTIDE SEQUENCE</scope>
    <source>
        <strain evidence="1">SYSU T00192</strain>
    </source>
</reference>
<evidence type="ECO:0000313" key="2">
    <source>
        <dbReference type="Proteomes" id="UP001172728"/>
    </source>
</evidence>
<gene>
    <name evidence="1" type="ORF">QQX09_11540</name>
</gene>
<dbReference type="InterPro" id="IPR023214">
    <property type="entry name" value="HAD_sf"/>
</dbReference>
<dbReference type="GO" id="GO:0016787">
    <property type="term" value="F:hydrolase activity"/>
    <property type="evidence" value="ECO:0007669"/>
    <property type="project" value="UniProtKB-KW"/>
</dbReference>
<evidence type="ECO:0000313" key="1">
    <source>
        <dbReference type="EMBL" id="MDN4476487.1"/>
    </source>
</evidence>
<comment type="caution">
    <text evidence="1">The sequence shown here is derived from an EMBL/GenBank/DDBJ whole genome shotgun (WGS) entry which is preliminary data.</text>
</comment>
<dbReference type="EMBL" id="JAUHPW010000009">
    <property type="protein sequence ID" value="MDN4476487.1"/>
    <property type="molecule type" value="Genomic_DNA"/>
</dbReference>
<dbReference type="InterPro" id="IPR036412">
    <property type="entry name" value="HAD-like_sf"/>
</dbReference>
<dbReference type="Gene3D" id="3.40.50.1000">
    <property type="entry name" value="HAD superfamily/HAD-like"/>
    <property type="match status" value="1"/>
</dbReference>
<accession>A0ABT8GBQ3</accession>
<dbReference type="RefSeq" id="WP_301134836.1">
    <property type="nucleotide sequence ID" value="NZ_JAUHPW010000009.1"/>
</dbReference>
<dbReference type="Pfam" id="PF12710">
    <property type="entry name" value="HAD"/>
    <property type="match status" value="1"/>
</dbReference>